<evidence type="ECO:0008006" key="3">
    <source>
        <dbReference type="Google" id="ProtNLM"/>
    </source>
</evidence>
<reference evidence="1 2" key="1">
    <citation type="journal article" date="2019" name="ISME J.">
        <title>Genome analyses of uncultured TG2/ZB3 bacteria in 'Margulisbacteria' specifically attached to ectosymbiotic spirochetes of protists in the termite gut.</title>
        <authorList>
            <person name="Utami Y.D."/>
            <person name="Kuwahara H."/>
            <person name="Igai K."/>
            <person name="Murakami T."/>
            <person name="Sugaya K."/>
            <person name="Morikawa T."/>
            <person name="Nagura Y."/>
            <person name="Yuki M."/>
            <person name="Deevong P."/>
            <person name="Inoue T."/>
            <person name="Kihara K."/>
            <person name="Lo N."/>
            <person name="Yamada A."/>
            <person name="Ohkuma M."/>
            <person name="Hongoh Y."/>
        </authorList>
    </citation>
    <scope>NUCLEOTIDE SEQUENCE [LARGE SCALE GENOMIC DNA]</scope>
    <source>
        <strain evidence="1">NkOx7-01</strain>
    </source>
</reference>
<protein>
    <recommendedName>
        <fullName evidence="3">HK97 gp10 family phage protein</fullName>
    </recommendedName>
</protein>
<dbReference type="Proteomes" id="UP000269352">
    <property type="component" value="Unassembled WGS sequence"/>
</dbReference>
<comment type="caution">
    <text evidence="1">The sequence shown here is derived from an EMBL/GenBank/DDBJ whole genome shotgun (WGS) entry which is preliminary data.</text>
</comment>
<organism evidence="1 2">
    <name type="scientific">Termititenax aidoneus</name>
    <dbReference type="NCBI Taxonomy" id="2218524"/>
    <lineage>
        <taxon>Bacteria</taxon>
        <taxon>Bacillati</taxon>
        <taxon>Candidatus Margulisiibacteriota</taxon>
        <taxon>Candidatus Termititenacia</taxon>
        <taxon>Candidatus Termititenacales</taxon>
        <taxon>Candidatus Termititenacaceae</taxon>
        <taxon>Candidatus Termititenax</taxon>
    </lineage>
</organism>
<gene>
    <name evidence="1" type="ORF">NO1_0591</name>
</gene>
<name>A0A388TAA7_TERA1</name>
<evidence type="ECO:0000313" key="1">
    <source>
        <dbReference type="EMBL" id="GBR73161.1"/>
    </source>
</evidence>
<dbReference type="AlphaFoldDB" id="A0A388TAA7"/>
<keyword evidence="2" id="KW-1185">Reference proteome</keyword>
<dbReference type="EMBL" id="BGZN01000006">
    <property type="protein sequence ID" value="GBR73161.1"/>
    <property type="molecule type" value="Genomic_DNA"/>
</dbReference>
<evidence type="ECO:0000313" key="2">
    <source>
        <dbReference type="Proteomes" id="UP000269352"/>
    </source>
</evidence>
<accession>A0A388TAA7</accession>
<sequence length="129" mass="14418">MAVKITKKMQAVIGRNSAGLKSTIDIPAASKRAIQSFVNSIVEKYRENAEEWCKQNAPWADKTGGARAGLIGETIDSDNKIGFEVLHTVEYGTYLETANDGKYAVLFPCIRHFFPQFMNDAQKYFSGKY</sequence>
<proteinExistence type="predicted"/>